<reference evidence="8 9" key="1">
    <citation type="submission" date="2019-10" db="EMBL/GenBank/DDBJ databases">
        <title>New species of Slilvanegrellaceae.</title>
        <authorList>
            <person name="Pitt A."/>
            <person name="Hahn M.W."/>
        </authorList>
    </citation>
    <scope>NUCLEOTIDE SEQUENCE [LARGE SCALE GENOMIC DNA]</scope>
    <source>
        <strain evidence="8 9">SP-Ram-0.45-NSY-1</strain>
    </source>
</reference>
<feature type="transmembrane region" description="Helical" evidence="6">
    <location>
        <begin position="216"/>
        <end position="233"/>
    </location>
</feature>
<feature type="transmembrane region" description="Helical" evidence="6">
    <location>
        <begin position="12"/>
        <end position="39"/>
    </location>
</feature>
<dbReference type="OrthoDB" id="9812221at2"/>
<name>A0A6N6VX25_9BACT</name>
<organism evidence="8 9">
    <name type="scientific">Silvanigrella paludirubra</name>
    <dbReference type="NCBI Taxonomy" id="2499159"/>
    <lineage>
        <taxon>Bacteria</taxon>
        <taxon>Pseudomonadati</taxon>
        <taxon>Bdellovibrionota</taxon>
        <taxon>Oligoflexia</taxon>
        <taxon>Silvanigrellales</taxon>
        <taxon>Silvanigrellaceae</taxon>
        <taxon>Silvanigrella</taxon>
    </lineage>
</organism>
<dbReference type="Pfam" id="PF07690">
    <property type="entry name" value="MFS_1"/>
    <property type="match status" value="2"/>
</dbReference>
<dbReference type="RefSeq" id="WP_153418576.1">
    <property type="nucleotide sequence ID" value="NZ_WFLM01000001.1"/>
</dbReference>
<dbReference type="GO" id="GO:0016020">
    <property type="term" value="C:membrane"/>
    <property type="evidence" value="ECO:0007669"/>
    <property type="project" value="UniProtKB-SubCell"/>
</dbReference>
<comment type="caution">
    <text evidence="8">The sequence shown here is derived from an EMBL/GenBank/DDBJ whole genome shotgun (WGS) entry which is preliminary data.</text>
</comment>
<feature type="transmembrane region" description="Helical" evidence="6">
    <location>
        <begin position="341"/>
        <end position="365"/>
    </location>
</feature>
<protein>
    <submittedName>
        <fullName evidence="8">MFS transporter</fullName>
    </submittedName>
</protein>
<feature type="transmembrane region" description="Helical" evidence="6">
    <location>
        <begin position="51"/>
        <end position="70"/>
    </location>
</feature>
<dbReference type="PROSITE" id="PS50850">
    <property type="entry name" value="MFS"/>
    <property type="match status" value="1"/>
</dbReference>
<sequence>MLSAMEKLKNLKFVTVFAVAFSMFVDAMSYGVIVPLLPIYSDKILNLSNSLISFFVATYAIGLLVFVPFVNLISKKIGNKHALVLGGFLLILSSLIFPIANSFEVLLFARFLQGASAAITWTCGLSLVAQSVHPQHRSTALATAMVGVSVGHLIGAPVAGFLYELGGLNFPFWGVALFSLISSSLILSMEKNNELFLEKGKYKNFDFVKLSMKNKTLIGLSVIVLLESFMLSYLEPSLSLIASRNFNANSETIGLLFGTQVLALAIFSPIAAKLADKFGKIQIIPFGIFFSGIIFISMSYTQNLSTYFILMGILGVACAFSISPVLSAFADEIDKTEMKGLYHIAYGFLNFIYSLGMILGPSFGFFMNDIFSDQTTYLLIGFILITAAPLFTLFVLWKSNSLPPFATNQPHLVATSKDKPQDFSTFV</sequence>
<feature type="transmembrane region" description="Helical" evidence="6">
    <location>
        <begin position="307"/>
        <end position="329"/>
    </location>
</feature>
<keyword evidence="2" id="KW-0813">Transport</keyword>
<dbReference type="CDD" id="cd17325">
    <property type="entry name" value="MFS_MdtG_SLC18_like"/>
    <property type="match status" value="1"/>
</dbReference>
<proteinExistence type="predicted"/>
<evidence type="ECO:0000259" key="7">
    <source>
        <dbReference type="PROSITE" id="PS50850"/>
    </source>
</evidence>
<evidence type="ECO:0000256" key="1">
    <source>
        <dbReference type="ARBA" id="ARBA00004141"/>
    </source>
</evidence>
<evidence type="ECO:0000313" key="8">
    <source>
        <dbReference type="EMBL" id="KAB8041053.1"/>
    </source>
</evidence>
<dbReference type="AlphaFoldDB" id="A0A6N6VX25"/>
<feature type="transmembrane region" description="Helical" evidence="6">
    <location>
        <begin position="377"/>
        <end position="397"/>
    </location>
</feature>
<dbReference type="InterPro" id="IPR011701">
    <property type="entry name" value="MFS"/>
</dbReference>
<dbReference type="Proteomes" id="UP000437748">
    <property type="component" value="Unassembled WGS sequence"/>
</dbReference>
<dbReference type="Gene3D" id="1.20.1250.20">
    <property type="entry name" value="MFS general substrate transporter like domains"/>
    <property type="match status" value="2"/>
</dbReference>
<comment type="subcellular location">
    <subcellularLocation>
        <location evidence="1">Membrane</location>
        <topology evidence="1">Multi-pass membrane protein</topology>
    </subcellularLocation>
</comment>
<dbReference type="InterPro" id="IPR020846">
    <property type="entry name" value="MFS_dom"/>
</dbReference>
<dbReference type="GO" id="GO:0022857">
    <property type="term" value="F:transmembrane transporter activity"/>
    <property type="evidence" value="ECO:0007669"/>
    <property type="project" value="InterPro"/>
</dbReference>
<keyword evidence="3 6" id="KW-0812">Transmembrane</keyword>
<accession>A0A6N6VX25</accession>
<dbReference type="PANTHER" id="PTHR23506">
    <property type="entry name" value="GH10249P"/>
    <property type="match status" value="1"/>
</dbReference>
<evidence type="ECO:0000256" key="5">
    <source>
        <dbReference type="ARBA" id="ARBA00023136"/>
    </source>
</evidence>
<evidence type="ECO:0000313" key="9">
    <source>
        <dbReference type="Proteomes" id="UP000437748"/>
    </source>
</evidence>
<feature type="transmembrane region" description="Helical" evidence="6">
    <location>
        <begin position="82"/>
        <end position="100"/>
    </location>
</feature>
<evidence type="ECO:0000256" key="6">
    <source>
        <dbReference type="SAM" id="Phobius"/>
    </source>
</evidence>
<evidence type="ECO:0000256" key="2">
    <source>
        <dbReference type="ARBA" id="ARBA00022448"/>
    </source>
</evidence>
<keyword evidence="9" id="KW-1185">Reference proteome</keyword>
<dbReference type="PANTHER" id="PTHR23506:SF23">
    <property type="entry name" value="GH10249P"/>
    <property type="match status" value="1"/>
</dbReference>
<feature type="domain" description="Major facilitator superfamily (MFS) profile" evidence="7">
    <location>
        <begin position="15"/>
        <end position="400"/>
    </location>
</feature>
<dbReference type="EMBL" id="WFLM01000001">
    <property type="protein sequence ID" value="KAB8041053.1"/>
    <property type="molecule type" value="Genomic_DNA"/>
</dbReference>
<feature type="transmembrane region" description="Helical" evidence="6">
    <location>
        <begin position="169"/>
        <end position="189"/>
    </location>
</feature>
<gene>
    <name evidence="8" type="ORF">GCL60_03705</name>
</gene>
<dbReference type="SUPFAM" id="SSF103473">
    <property type="entry name" value="MFS general substrate transporter"/>
    <property type="match status" value="1"/>
</dbReference>
<dbReference type="InterPro" id="IPR050930">
    <property type="entry name" value="MFS_Vesicular_Transporter"/>
</dbReference>
<feature type="transmembrane region" description="Helical" evidence="6">
    <location>
        <begin position="140"/>
        <end position="163"/>
    </location>
</feature>
<feature type="transmembrane region" description="Helical" evidence="6">
    <location>
        <begin position="283"/>
        <end position="301"/>
    </location>
</feature>
<keyword evidence="4 6" id="KW-1133">Transmembrane helix</keyword>
<dbReference type="InterPro" id="IPR036259">
    <property type="entry name" value="MFS_trans_sf"/>
</dbReference>
<evidence type="ECO:0000256" key="4">
    <source>
        <dbReference type="ARBA" id="ARBA00022989"/>
    </source>
</evidence>
<keyword evidence="5 6" id="KW-0472">Membrane</keyword>
<feature type="transmembrane region" description="Helical" evidence="6">
    <location>
        <begin position="253"/>
        <end position="271"/>
    </location>
</feature>
<evidence type="ECO:0000256" key="3">
    <source>
        <dbReference type="ARBA" id="ARBA00022692"/>
    </source>
</evidence>